<dbReference type="InterPro" id="IPR051906">
    <property type="entry name" value="TolC-like"/>
</dbReference>
<dbReference type="PANTHER" id="PTHR30026">
    <property type="entry name" value="OUTER MEMBRANE PROTEIN TOLC"/>
    <property type="match status" value="1"/>
</dbReference>
<dbReference type="GO" id="GO:0015562">
    <property type="term" value="F:efflux transmembrane transporter activity"/>
    <property type="evidence" value="ECO:0007669"/>
    <property type="project" value="InterPro"/>
</dbReference>
<dbReference type="GO" id="GO:0015288">
    <property type="term" value="F:porin activity"/>
    <property type="evidence" value="ECO:0007669"/>
    <property type="project" value="TreeGrafter"/>
</dbReference>
<evidence type="ECO:0000256" key="5">
    <source>
        <dbReference type="ARBA" id="ARBA00022692"/>
    </source>
</evidence>
<organism evidence="10 11">
    <name type="scientific">Labilithrix luteola</name>
    <dbReference type="NCBI Taxonomy" id="1391654"/>
    <lineage>
        <taxon>Bacteria</taxon>
        <taxon>Pseudomonadati</taxon>
        <taxon>Myxococcota</taxon>
        <taxon>Polyangia</taxon>
        <taxon>Polyangiales</taxon>
        <taxon>Labilitrichaceae</taxon>
        <taxon>Labilithrix</taxon>
    </lineage>
</organism>
<feature type="coiled-coil region" evidence="8">
    <location>
        <begin position="370"/>
        <end position="397"/>
    </location>
</feature>
<evidence type="ECO:0000313" key="11">
    <source>
        <dbReference type="Proteomes" id="UP000064967"/>
    </source>
</evidence>
<dbReference type="GO" id="GO:1990281">
    <property type="term" value="C:efflux pump complex"/>
    <property type="evidence" value="ECO:0007669"/>
    <property type="project" value="TreeGrafter"/>
</dbReference>
<evidence type="ECO:0000313" key="10">
    <source>
        <dbReference type="EMBL" id="AKU95941.1"/>
    </source>
</evidence>
<dbReference type="GO" id="GO:0009279">
    <property type="term" value="C:cell outer membrane"/>
    <property type="evidence" value="ECO:0007669"/>
    <property type="project" value="UniProtKB-SubCell"/>
</dbReference>
<keyword evidence="4" id="KW-1134">Transmembrane beta strand</keyword>
<evidence type="ECO:0000256" key="7">
    <source>
        <dbReference type="ARBA" id="ARBA00023237"/>
    </source>
</evidence>
<evidence type="ECO:0000256" key="9">
    <source>
        <dbReference type="SAM" id="SignalP"/>
    </source>
</evidence>
<keyword evidence="6" id="KW-0472">Membrane</keyword>
<keyword evidence="7" id="KW-0998">Cell outer membrane</keyword>
<evidence type="ECO:0000256" key="1">
    <source>
        <dbReference type="ARBA" id="ARBA00004442"/>
    </source>
</evidence>
<reference evidence="10 11" key="1">
    <citation type="submission" date="2015-08" db="EMBL/GenBank/DDBJ databases">
        <authorList>
            <person name="Babu N.S."/>
            <person name="Beckwith C.J."/>
            <person name="Beseler K.G."/>
            <person name="Brison A."/>
            <person name="Carone J.V."/>
            <person name="Caskin T.P."/>
            <person name="Diamond M."/>
            <person name="Durham M.E."/>
            <person name="Foxe J.M."/>
            <person name="Go M."/>
            <person name="Henderson B.A."/>
            <person name="Jones I.B."/>
            <person name="McGettigan J.A."/>
            <person name="Micheletti S.J."/>
            <person name="Nasrallah M.E."/>
            <person name="Ortiz D."/>
            <person name="Piller C.R."/>
            <person name="Privatt S.R."/>
            <person name="Schneider S.L."/>
            <person name="Sharp S."/>
            <person name="Smith T.C."/>
            <person name="Stanton J.D."/>
            <person name="Ullery H.E."/>
            <person name="Wilson R.J."/>
            <person name="Serrano M.G."/>
            <person name="Buck G."/>
            <person name="Lee V."/>
            <person name="Wang Y."/>
            <person name="Carvalho R."/>
            <person name="Voegtly L."/>
            <person name="Shi R."/>
            <person name="Duckworth R."/>
            <person name="Johnson A."/>
            <person name="Loviza R."/>
            <person name="Walstead R."/>
            <person name="Shah Z."/>
            <person name="Kiflezghi M."/>
            <person name="Wade K."/>
            <person name="Ball S.L."/>
            <person name="Bradley K.W."/>
            <person name="Asai D.J."/>
            <person name="Bowman C.A."/>
            <person name="Russell D.A."/>
            <person name="Pope W.H."/>
            <person name="Jacobs-Sera D."/>
            <person name="Hendrix R.W."/>
            <person name="Hatfull G.F."/>
        </authorList>
    </citation>
    <scope>NUCLEOTIDE SEQUENCE [LARGE SCALE GENOMIC DNA]</scope>
    <source>
        <strain evidence="10 11">DSM 27648</strain>
    </source>
</reference>
<evidence type="ECO:0000256" key="4">
    <source>
        <dbReference type="ARBA" id="ARBA00022452"/>
    </source>
</evidence>
<keyword evidence="11" id="KW-1185">Reference proteome</keyword>
<evidence type="ECO:0000256" key="8">
    <source>
        <dbReference type="SAM" id="Coils"/>
    </source>
</evidence>
<dbReference type="InterPro" id="IPR003423">
    <property type="entry name" value="OMP_efflux"/>
</dbReference>
<dbReference type="EMBL" id="CP012333">
    <property type="protein sequence ID" value="AKU95941.1"/>
    <property type="molecule type" value="Genomic_DNA"/>
</dbReference>
<keyword evidence="5" id="KW-0812">Transmembrane</keyword>
<evidence type="ECO:0000256" key="3">
    <source>
        <dbReference type="ARBA" id="ARBA00022448"/>
    </source>
</evidence>
<dbReference type="Gene3D" id="1.20.1600.10">
    <property type="entry name" value="Outer membrane efflux proteins (OEP)"/>
    <property type="match status" value="1"/>
</dbReference>
<dbReference type="PATRIC" id="fig|1391654.3.peg.2642"/>
<dbReference type="AlphaFoldDB" id="A0A0K1PRD6"/>
<dbReference type="Pfam" id="PF02321">
    <property type="entry name" value="OEP"/>
    <property type="match status" value="2"/>
</dbReference>
<keyword evidence="3" id="KW-0813">Transport</keyword>
<feature type="signal peptide" evidence="9">
    <location>
        <begin position="1"/>
        <end position="33"/>
    </location>
</feature>
<accession>A0A0K1PRD6</accession>
<comment type="similarity">
    <text evidence="2">Belongs to the outer membrane factor (OMF) (TC 1.B.17) family.</text>
</comment>
<dbReference type="SUPFAM" id="SSF56954">
    <property type="entry name" value="Outer membrane efflux proteins (OEP)"/>
    <property type="match status" value="1"/>
</dbReference>
<gene>
    <name evidence="10" type="ORF">AKJ09_02605</name>
</gene>
<dbReference type="Proteomes" id="UP000064967">
    <property type="component" value="Chromosome"/>
</dbReference>
<feature type="chain" id="PRO_5005466121" evidence="9">
    <location>
        <begin position="34"/>
        <end position="446"/>
    </location>
</feature>
<keyword evidence="8" id="KW-0175">Coiled coil</keyword>
<dbReference type="KEGG" id="llu:AKJ09_02605"/>
<dbReference type="PANTHER" id="PTHR30026:SF20">
    <property type="entry name" value="OUTER MEMBRANE PROTEIN TOLC"/>
    <property type="match status" value="1"/>
</dbReference>
<evidence type="ECO:0000256" key="6">
    <source>
        <dbReference type="ARBA" id="ARBA00023136"/>
    </source>
</evidence>
<comment type="subcellular location">
    <subcellularLocation>
        <location evidence="1">Cell outer membrane</location>
    </subcellularLocation>
</comment>
<sequence>MCQGTFRGIARKARLAGLAVVATYVCIAGTASAEEAQPDVKDRPPTDAPKVSFDEAIRRAMERNPNAELAMEEIKRSQALYEQVRASWLPTLTANATYTHLDGDRIVNGAVFASANQLNGNIQLTVPLISAKNWANSARAKENIEYAKLSSVDQKRQVAIAAGRAYLTVIAQHRVLESSVRARDTARAHEEYAKSRFAGGIGTRLDAARASQERAASETRVQTQTLGLERAEEALGVLLGENGPVDVVDAVLPETPSLNAAIGEAEKNRMDIVTQRQRVEISRKSVRDNYTDYLPVLNAVAQPFFQTPATPTQPNTGWQVQLILQIPLYDGGLRYGLAHEREALRDQSKTKLDALLRQVRSDVRTSFVAVQRADSALDQAREAARLAEESLQLAQTAYKAGATTNIEVIDAERRALDATTDAAVAEDAARQARLDLLYASGRFPNP</sequence>
<keyword evidence="9" id="KW-0732">Signal</keyword>
<evidence type="ECO:0000256" key="2">
    <source>
        <dbReference type="ARBA" id="ARBA00007613"/>
    </source>
</evidence>
<proteinExistence type="inferred from homology"/>
<protein>
    <submittedName>
        <fullName evidence="10">Outer membrane efflux protein</fullName>
    </submittedName>
</protein>
<name>A0A0K1PRD6_9BACT</name>
<dbReference type="STRING" id="1391654.AKJ09_02605"/>